<dbReference type="Proteomes" id="UP000593564">
    <property type="component" value="Unassembled WGS sequence"/>
</dbReference>
<dbReference type="GO" id="GO:0016829">
    <property type="term" value="F:lyase activity"/>
    <property type="evidence" value="ECO:0007669"/>
    <property type="project" value="UniProtKB-KW"/>
</dbReference>
<accession>A0A7J7GV75</accession>
<dbReference type="AlphaFoldDB" id="A0A7J7GV75"/>
<keyword evidence="1" id="KW-0413">Isomerase</keyword>
<evidence type="ECO:0000256" key="2">
    <source>
        <dbReference type="ARBA" id="ARBA00023239"/>
    </source>
</evidence>
<evidence type="ECO:0000313" key="5">
    <source>
        <dbReference type="EMBL" id="KAF5944692.1"/>
    </source>
</evidence>
<dbReference type="InterPro" id="IPR008927">
    <property type="entry name" value="6-PGluconate_DH-like_C_sf"/>
</dbReference>
<evidence type="ECO:0000259" key="4">
    <source>
        <dbReference type="Pfam" id="PF00725"/>
    </source>
</evidence>
<keyword evidence="6" id="KW-1185">Reference proteome</keyword>
<evidence type="ECO:0000256" key="3">
    <source>
        <dbReference type="ARBA" id="ARBA00023268"/>
    </source>
</evidence>
<evidence type="ECO:0000313" key="6">
    <source>
        <dbReference type="Proteomes" id="UP000593564"/>
    </source>
</evidence>
<dbReference type="SUPFAM" id="SSF48179">
    <property type="entry name" value="6-phosphogluconate dehydrogenase C-terminal domain-like"/>
    <property type="match status" value="2"/>
</dbReference>
<keyword evidence="3" id="KW-0511">Multifunctional enzyme</keyword>
<dbReference type="GO" id="GO:0003857">
    <property type="term" value="F:(3S)-3-hydroxyacyl-CoA dehydrogenase (NAD+) activity"/>
    <property type="evidence" value="ECO:0007669"/>
    <property type="project" value="TreeGrafter"/>
</dbReference>
<dbReference type="InterPro" id="IPR006108">
    <property type="entry name" value="3HC_DH_C"/>
</dbReference>
<keyword evidence="2" id="KW-0456">Lyase</keyword>
<dbReference type="Pfam" id="PF00725">
    <property type="entry name" value="3HCDH"/>
    <property type="match status" value="1"/>
</dbReference>
<evidence type="ECO:0000256" key="1">
    <source>
        <dbReference type="ARBA" id="ARBA00023235"/>
    </source>
</evidence>
<protein>
    <recommendedName>
        <fullName evidence="4">3-hydroxyacyl-CoA dehydrogenase C-terminal domain-containing protein</fullName>
    </recommendedName>
</protein>
<reference evidence="5 6" key="2">
    <citation type="submission" date="2020-07" db="EMBL/GenBank/DDBJ databases">
        <title>Genome assembly of wild tea tree DASZ reveals pedigree and selection history of tea varieties.</title>
        <authorList>
            <person name="Zhang W."/>
        </authorList>
    </citation>
    <scope>NUCLEOTIDE SEQUENCE [LARGE SCALE GENOMIC DNA]</scope>
    <source>
        <strain evidence="6">cv. G240</strain>
        <tissue evidence="5">Leaf</tissue>
    </source>
</reference>
<dbReference type="PANTHER" id="PTHR23309:SF9">
    <property type="entry name" value="PEROXISOMAL FATTY ACID BETA-OXIDATION MULTIFUNCTIONAL PROTEIN MFP2"/>
    <property type="match status" value="1"/>
</dbReference>
<reference evidence="6" key="1">
    <citation type="journal article" date="2020" name="Nat. Commun.">
        <title>Genome assembly of wild tea tree DASZ reveals pedigree and selection history of tea varieties.</title>
        <authorList>
            <person name="Zhang W."/>
            <person name="Zhang Y."/>
            <person name="Qiu H."/>
            <person name="Guo Y."/>
            <person name="Wan H."/>
            <person name="Zhang X."/>
            <person name="Scossa F."/>
            <person name="Alseekh S."/>
            <person name="Zhang Q."/>
            <person name="Wang P."/>
            <person name="Xu L."/>
            <person name="Schmidt M.H."/>
            <person name="Jia X."/>
            <person name="Li D."/>
            <person name="Zhu A."/>
            <person name="Guo F."/>
            <person name="Chen W."/>
            <person name="Ni D."/>
            <person name="Usadel B."/>
            <person name="Fernie A.R."/>
            <person name="Wen W."/>
        </authorList>
    </citation>
    <scope>NUCLEOTIDE SEQUENCE [LARGE SCALE GENOMIC DNA]</scope>
    <source>
        <strain evidence="6">cv. G240</strain>
    </source>
</reference>
<organism evidence="5 6">
    <name type="scientific">Camellia sinensis</name>
    <name type="common">Tea plant</name>
    <name type="synonym">Thea sinensis</name>
    <dbReference type="NCBI Taxonomy" id="4442"/>
    <lineage>
        <taxon>Eukaryota</taxon>
        <taxon>Viridiplantae</taxon>
        <taxon>Streptophyta</taxon>
        <taxon>Embryophyta</taxon>
        <taxon>Tracheophyta</taxon>
        <taxon>Spermatophyta</taxon>
        <taxon>Magnoliopsida</taxon>
        <taxon>eudicotyledons</taxon>
        <taxon>Gunneridae</taxon>
        <taxon>Pentapetalae</taxon>
        <taxon>asterids</taxon>
        <taxon>Ericales</taxon>
        <taxon>Theaceae</taxon>
        <taxon>Camellia</taxon>
    </lineage>
</organism>
<dbReference type="GO" id="GO:0016853">
    <property type="term" value="F:isomerase activity"/>
    <property type="evidence" value="ECO:0007669"/>
    <property type="project" value="UniProtKB-KW"/>
</dbReference>
<dbReference type="GO" id="GO:0005777">
    <property type="term" value="C:peroxisome"/>
    <property type="evidence" value="ECO:0007669"/>
    <property type="project" value="TreeGrafter"/>
</dbReference>
<comment type="caution">
    <text evidence="5">The sequence shown here is derived from an EMBL/GenBank/DDBJ whole genome shotgun (WGS) entry which is preliminary data.</text>
</comment>
<sequence>MTGSLEPISSVQFTSCHFWKLFIPRRHPHKMFFPYTQAALMLVERGADLYQIDRAVTKFGMPMGLFKYTNTLCDLVGFGVAIATGTQFIENFPERTYKSTLIPIMQEDKRAVKASDLDIAAVMGMGFPPYSFVVSSDSNSLGSKYICSKLEEWSNVYDGGFFKPCAYLAERATKGVLPVRILKLIWVL</sequence>
<proteinExistence type="predicted"/>
<dbReference type="EMBL" id="JACBKZ010000008">
    <property type="protein sequence ID" value="KAF5944692.1"/>
    <property type="molecule type" value="Genomic_DNA"/>
</dbReference>
<name>A0A7J7GV75_CAMSI</name>
<gene>
    <name evidence="5" type="ORF">HYC85_018769</name>
</gene>
<dbReference type="GO" id="GO:0006635">
    <property type="term" value="P:fatty acid beta-oxidation"/>
    <property type="evidence" value="ECO:0007669"/>
    <property type="project" value="TreeGrafter"/>
</dbReference>
<dbReference type="PANTHER" id="PTHR23309">
    <property type="entry name" value="3-HYDROXYACYL-COA DEHYROGENASE"/>
    <property type="match status" value="1"/>
</dbReference>
<feature type="domain" description="3-hydroxyacyl-CoA dehydrogenase C-terminal" evidence="4">
    <location>
        <begin position="30"/>
        <end position="110"/>
    </location>
</feature>
<dbReference type="Gene3D" id="1.10.1040.50">
    <property type="match status" value="2"/>
</dbReference>